<feature type="transmembrane region" description="Helical" evidence="2">
    <location>
        <begin position="160"/>
        <end position="185"/>
    </location>
</feature>
<dbReference type="PROSITE" id="PS51257">
    <property type="entry name" value="PROKAR_LIPOPROTEIN"/>
    <property type="match status" value="1"/>
</dbReference>
<dbReference type="Proteomes" id="UP001301769">
    <property type="component" value="Unassembled WGS sequence"/>
</dbReference>
<organism evidence="3 4">
    <name type="scientific">Rhypophila decipiens</name>
    <dbReference type="NCBI Taxonomy" id="261697"/>
    <lineage>
        <taxon>Eukaryota</taxon>
        <taxon>Fungi</taxon>
        <taxon>Dikarya</taxon>
        <taxon>Ascomycota</taxon>
        <taxon>Pezizomycotina</taxon>
        <taxon>Sordariomycetes</taxon>
        <taxon>Sordariomycetidae</taxon>
        <taxon>Sordariales</taxon>
        <taxon>Naviculisporaceae</taxon>
        <taxon>Rhypophila</taxon>
    </lineage>
</organism>
<dbReference type="AlphaFoldDB" id="A0AAN6Y5U6"/>
<protein>
    <submittedName>
        <fullName evidence="3">Uncharacterized protein</fullName>
    </submittedName>
</protein>
<feature type="region of interest" description="Disordered" evidence="1">
    <location>
        <begin position="515"/>
        <end position="562"/>
    </location>
</feature>
<name>A0AAN6Y5U6_9PEZI</name>
<keyword evidence="2" id="KW-0472">Membrane</keyword>
<dbReference type="EMBL" id="MU858116">
    <property type="protein sequence ID" value="KAK4213044.1"/>
    <property type="molecule type" value="Genomic_DNA"/>
</dbReference>
<feature type="transmembrane region" description="Helical" evidence="2">
    <location>
        <begin position="328"/>
        <end position="353"/>
    </location>
</feature>
<evidence type="ECO:0000313" key="4">
    <source>
        <dbReference type="Proteomes" id="UP001301769"/>
    </source>
</evidence>
<keyword evidence="2" id="KW-0812">Transmembrane</keyword>
<reference evidence="3" key="1">
    <citation type="journal article" date="2023" name="Mol. Phylogenet. Evol.">
        <title>Genome-scale phylogeny and comparative genomics of the fungal order Sordariales.</title>
        <authorList>
            <person name="Hensen N."/>
            <person name="Bonometti L."/>
            <person name="Westerberg I."/>
            <person name="Brannstrom I.O."/>
            <person name="Guillou S."/>
            <person name="Cros-Aarteil S."/>
            <person name="Calhoun S."/>
            <person name="Haridas S."/>
            <person name="Kuo A."/>
            <person name="Mondo S."/>
            <person name="Pangilinan J."/>
            <person name="Riley R."/>
            <person name="LaButti K."/>
            <person name="Andreopoulos B."/>
            <person name="Lipzen A."/>
            <person name="Chen C."/>
            <person name="Yan M."/>
            <person name="Daum C."/>
            <person name="Ng V."/>
            <person name="Clum A."/>
            <person name="Steindorff A."/>
            <person name="Ohm R.A."/>
            <person name="Martin F."/>
            <person name="Silar P."/>
            <person name="Natvig D.O."/>
            <person name="Lalanne C."/>
            <person name="Gautier V."/>
            <person name="Ament-Velasquez S.L."/>
            <person name="Kruys A."/>
            <person name="Hutchinson M.I."/>
            <person name="Powell A.J."/>
            <person name="Barry K."/>
            <person name="Miller A.N."/>
            <person name="Grigoriev I.V."/>
            <person name="Debuchy R."/>
            <person name="Gladieux P."/>
            <person name="Hiltunen Thoren M."/>
            <person name="Johannesson H."/>
        </authorList>
    </citation>
    <scope>NUCLEOTIDE SEQUENCE</scope>
    <source>
        <strain evidence="3">PSN293</strain>
    </source>
</reference>
<evidence type="ECO:0000256" key="2">
    <source>
        <dbReference type="SAM" id="Phobius"/>
    </source>
</evidence>
<comment type="caution">
    <text evidence="3">The sequence shown here is derived from an EMBL/GenBank/DDBJ whole genome shotgun (WGS) entry which is preliminary data.</text>
</comment>
<feature type="compositionally biased region" description="Basic and acidic residues" evidence="1">
    <location>
        <begin position="553"/>
        <end position="562"/>
    </location>
</feature>
<feature type="transmembrane region" description="Helical" evidence="2">
    <location>
        <begin position="20"/>
        <end position="41"/>
    </location>
</feature>
<feature type="compositionally biased region" description="Low complexity" evidence="1">
    <location>
        <begin position="521"/>
        <end position="543"/>
    </location>
</feature>
<proteinExistence type="predicted"/>
<sequence>MSSPKQHDDSAMTRRACLVGLVIGWFFGIGCLVLGSIFLYLEVRDGTDMATRIGLSHNWREFLTLFLNAIVTQLTDSMGYIHACTLRWALHSEGLLDFNSNLRLFRVSKYSKANGWLANGINFAGILLAYGSTSLIFLCLNPELARLLDHKYESDEVEGVHINSIAVMMLGAGLLAQAIIATWAVGTTHIPTWSSNPLDVVRACIMDEHVGHRIEPRLGRCMMSVHLAKEDAQSLRPSPKQGPMIKADIRIFRILLVLWATPIIGVLWGGVIYQSIVKGYHHGVLGRSWAMIPIFTGITDVNCDTSHCTDGSSVLHVIWTANNGTQGVLFGVFLILAAQSIVTVFLLCAELIVNLSRDEEIYRELIGPKGTNSHFNSVWAAMTSWKMILLFALKACVHWMFGLAINMQFQLGVNIYPPQVFYFAIFALITAIFGLYLSCRQPEGYLPATYGHIQTMADVIDEWSDSGCMFWGEKDPGDRHRGIPGYTGTSTERLPAPDERQFYGGQRELTDFSTLRRKGSKMSVSSRASRSNRPSIAAATAAAPWTSYPQQRPGHEYRTDSVHSAHSGYSSFMAVGNKSTEPLVPGYHN</sequence>
<gene>
    <name evidence="3" type="ORF">QBC37DRAFT_441071</name>
</gene>
<feature type="transmembrane region" description="Helical" evidence="2">
    <location>
        <begin position="254"/>
        <end position="276"/>
    </location>
</feature>
<keyword evidence="4" id="KW-1185">Reference proteome</keyword>
<feature type="transmembrane region" description="Helical" evidence="2">
    <location>
        <begin position="387"/>
        <end position="407"/>
    </location>
</feature>
<reference evidence="3" key="2">
    <citation type="submission" date="2023-05" db="EMBL/GenBank/DDBJ databases">
        <authorList>
            <consortium name="Lawrence Berkeley National Laboratory"/>
            <person name="Steindorff A."/>
            <person name="Hensen N."/>
            <person name="Bonometti L."/>
            <person name="Westerberg I."/>
            <person name="Brannstrom I.O."/>
            <person name="Guillou S."/>
            <person name="Cros-Aarteil S."/>
            <person name="Calhoun S."/>
            <person name="Haridas S."/>
            <person name="Kuo A."/>
            <person name="Mondo S."/>
            <person name="Pangilinan J."/>
            <person name="Riley R."/>
            <person name="Labutti K."/>
            <person name="Andreopoulos B."/>
            <person name="Lipzen A."/>
            <person name="Chen C."/>
            <person name="Yanf M."/>
            <person name="Daum C."/>
            <person name="Ng V."/>
            <person name="Clum A."/>
            <person name="Ohm R."/>
            <person name="Martin F."/>
            <person name="Silar P."/>
            <person name="Natvig D."/>
            <person name="Lalanne C."/>
            <person name="Gautier V."/>
            <person name="Ament-Velasquez S.L."/>
            <person name="Kruys A."/>
            <person name="Hutchinson M.I."/>
            <person name="Powell A.J."/>
            <person name="Barry K."/>
            <person name="Miller A.N."/>
            <person name="Grigoriev I.V."/>
            <person name="Debuchy R."/>
            <person name="Gladieux P."/>
            <person name="Thoren M.H."/>
            <person name="Johannesson H."/>
        </authorList>
    </citation>
    <scope>NUCLEOTIDE SEQUENCE</scope>
    <source>
        <strain evidence="3">PSN293</strain>
    </source>
</reference>
<evidence type="ECO:0000313" key="3">
    <source>
        <dbReference type="EMBL" id="KAK4213044.1"/>
    </source>
</evidence>
<feature type="transmembrane region" description="Helical" evidence="2">
    <location>
        <begin position="419"/>
        <end position="437"/>
    </location>
</feature>
<accession>A0AAN6Y5U6</accession>
<keyword evidence="2" id="KW-1133">Transmembrane helix</keyword>
<evidence type="ECO:0000256" key="1">
    <source>
        <dbReference type="SAM" id="MobiDB-lite"/>
    </source>
</evidence>
<feature type="transmembrane region" description="Helical" evidence="2">
    <location>
        <begin position="116"/>
        <end position="140"/>
    </location>
</feature>